<comment type="caution">
    <text evidence="9">The sequence shown here is derived from an EMBL/GenBank/DDBJ whole genome shotgun (WGS) entry which is preliminary data.</text>
</comment>
<accession>A0A2U1CJS8</accession>
<evidence type="ECO:0000256" key="5">
    <source>
        <dbReference type="ARBA" id="ARBA00022989"/>
    </source>
</evidence>
<evidence type="ECO:0000313" key="9">
    <source>
        <dbReference type="EMBL" id="PVY61245.1"/>
    </source>
</evidence>
<keyword evidence="5 7" id="KW-1133">Transmembrane helix</keyword>
<feature type="domain" description="ABC transmembrane type-1" evidence="8">
    <location>
        <begin position="66"/>
        <end position="250"/>
    </location>
</feature>
<feature type="transmembrane region" description="Helical" evidence="7">
    <location>
        <begin position="106"/>
        <end position="126"/>
    </location>
</feature>
<sequence length="260" mass="28905">MPLPSSRIRAPRKETFFAFISPLTVLIIWELCSRLGWADDRILPAPTTVLVTLADLAREGELWEHLGHTASRFGVGMVLGTIPGILLGLTMGMFRWCRIILRPIITVLYPLPRIALFPLFLILVGLNETSNVLMIALGPFFTMVISSMAGVLNIDPIYKDVAASFETKPLDLYRKVMLPASMPVIMSGVHISIGLALMTTTAVEYLNADTGLGYLIWHSWQILSLKLSLAALLAAGMMGSLIFGLFQWLERLLLPWQQQR</sequence>
<dbReference type="CDD" id="cd06261">
    <property type="entry name" value="TM_PBP2"/>
    <property type="match status" value="1"/>
</dbReference>
<feature type="transmembrane region" description="Helical" evidence="7">
    <location>
        <begin position="132"/>
        <end position="155"/>
    </location>
</feature>
<dbReference type="PROSITE" id="PS50928">
    <property type="entry name" value="ABC_TM1"/>
    <property type="match status" value="1"/>
</dbReference>
<organism evidence="9 10">
    <name type="scientific">Pusillimonas noertemannii</name>
    <dbReference type="NCBI Taxonomy" id="305977"/>
    <lineage>
        <taxon>Bacteria</taxon>
        <taxon>Pseudomonadati</taxon>
        <taxon>Pseudomonadota</taxon>
        <taxon>Betaproteobacteria</taxon>
        <taxon>Burkholderiales</taxon>
        <taxon>Alcaligenaceae</taxon>
        <taxon>Pusillimonas</taxon>
    </lineage>
</organism>
<dbReference type="GO" id="GO:0055085">
    <property type="term" value="P:transmembrane transport"/>
    <property type="evidence" value="ECO:0007669"/>
    <property type="project" value="InterPro"/>
</dbReference>
<evidence type="ECO:0000256" key="6">
    <source>
        <dbReference type="ARBA" id="ARBA00023136"/>
    </source>
</evidence>
<dbReference type="InterPro" id="IPR035906">
    <property type="entry name" value="MetI-like_sf"/>
</dbReference>
<comment type="subcellular location">
    <subcellularLocation>
        <location evidence="1 7">Cell membrane</location>
        <topology evidence="1 7">Multi-pass membrane protein</topology>
    </subcellularLocation>
</comment>
<feature type="transmembrane region" description="Helical" evidence="7">
    <location>
        <begin position="16"/>
        <end position="37"/>
    </location>
</feature>
<keyword evidence="3" id="KW-1003">Cell membrane</keyword>
<dbReference type="InterPro" id="IPR000515">
    <property type="entry name" value="MetI-like"/>
</dbReference>
<evidence type="ECO:0000256" key="3">
    <source>
        <dbReference type="ARBA" id="ARBA00022475"/>
    </source>
</evidence>
<protein>
    <submittedName>
        <fullName evidence="9">NitT/TauT family transport system permease protein</fullName>
    </submittedName>
</protein>
<evidence type="ECO:0000256" key="2">
    <source>
        <dbReference type="ARBA" id="ARBA00022448"/>
    </source>
</evidence>
<dbReference type="PANTHER" id="PTHR30151">
    <property type="entry name" value="ALKANE SULFONATE ABC TRANSPORTER-RELATED, MEMBRANE SUBUNIT"/>
    <property type="match status" value="1"/>
</dbReference>
<keyword evidence="6 7" id="KW-0472">Membrane</keyword>
<feature type="transmembrane region" description="Helical" evidence="7">
    <location>
        <begin position="227"/>
        <end position="249"/>
    </location>
</feature>
<proteinExistence type="inferred from homology"/>
<dbReference type="EMBL" id="QEKO01000004">
    <property type="protein sequence ID" value="PVY61245.1"/>
    <property type="molecule type" value="Genomic_DNA"/>
</dbReference>
<evidence type="ECO:0000256" key="4">
    <source>
        <dbReference type="ARBA" id="ARBA00022692"/>
    </source>
</evidence>
<evidence type="ECO:0000313" key="10">
    <source>
        <dbReference type="Proteomes" id="UP000246145"/>
    </source>
</evidence>
<dbReference type="SUPFAM" id="SSF161098">
    <property type="entry name" value="MetI-like"/>
    <property type="match status" value="1"/>
</dbReference>
<evidence type="ECO:0000256" key="7">
    <source>
        <dbReference type="RuleBase" id="RU363032"/>
    </source>
</evidence>
<dbReference type="PANTHER" id="PTHR30151:SF38">
    <property type="entry name" value="ALIPHATIC SULFONATES TRANSPORT PERMEASE PROTEIN SSUC-RELATED"/>
    <property type="match status" value="1"/>
</dbReference>
<dbReference type="AlphaFoldDB" id="A0A2U1CJS8"/>
<keyword evidence="10" id="KW-1185">Reference proteome</keyword>
<feature type="transmembrane region" description="Helical" evidence="7">
    <location>
        <begin position="73"/>
        <end position="94"/>
    </location>
</feature>
<dbReference type="GO" id="GO:0005886">
    <property type="term" value="C:plasma membrane"/>
    <property type="evidence" value="ECO:0007669"/>
    <property type="project" value="UniProtKB-SubCell"/>
</dbReference>
<keyword evidence="4 7" id="KW-0812">Transmembrane</keyword>
<gene>
    <name evidence="9" type="ORF">C7440_2795</name>
</gene>
<evidence type="ECO:0000256" key="1">
    <source>
        <dbReference type="ARBA" id="ARBA00004651"/>
    </source>
</evidence>
<name>A0A2U1CJS8_9BURK</name>
<comment type="similarity">
    <text evidence="7">Belongs to the binding-protein-dependent transport system permease family.</text>
</comment>
<feature type="transmembrane region" description="Helical" evidence="7">
    <location>
        <begin position="176"/>
        <end position="198"/>
    </location>
</feature>
<reference evidence="9 10" key="1">
    <citation type="submission" date="2018-04" db="EMBL/GenBank/DDBJ databases">
        <title>Genomic Encyclopedia of Type Strains, Phase IV (KMG-IV): sequencing the most valuable type-strain genomes for metagenomic binning, comparative biology and taxonomic classification.</title>
        <authorList>
            <person name="Goeker M."/>
        </authorList>
    </citation>
    <scope>NUCLEOTIDE SEQUENCE [LARGE SCALE GENOMIC DNA]</scope>
    <source>
        <strain evidence="9 10">DSM 10065</strain>
    </source>
</reference>
<keyword evidence="2 7" id="KW-0813">Transport</keyword>
<dbReference type="RefSeq" id="WP_165832597.1">
    <property type="nucleotide sequence ID" value="NZ_JACCEX010000004.1"/>
</dbReference>
<dbReference type="Gene3D" id="1.10.3720.10">
    <property type="entry name" value="MetI-like"/>
    <property type="match status" value="1"/>
</dbReference>
<evidence type="ECO:0000259" key="8">
    <source>
        <dbReference type="PROSITE" id="PS50928"/>
    </source>
</evidence>
<dbReference type="Pfam" id="PF00528">
    <property type="entry name" value="BPD_transp_1"/>
    <property type="match status" value="1"/>
</dbReference>
<dbReference type="Proteomes" id="UP000246145">
    <property type="component" value="Unassembled WGS sequence"/>
</dbReference>